<dbReference type="EMBL" id="BSYI01000019">
    <property type="protein sequence ID" value="GMG83438.1"/>
    <property type="molecule type" value="Genomic_DNA"/>
</dbReference>
<gene>
    <name evidence="5" type="ORF">LNKW23_26510</name>
</gene>
<keyword evidence="1" id="KW-0723">Serine/threonine-protein kinase</keyword>
<keyword evidence="4" id="KW-0418">Kinase</keyword>
<protein>
    <submittedName>
        <fullName evidence="5">Pyruvate, water dikinase regulatory protein</fullName>
    </submittedName>
</protein>
<keyword evidence="2" id="KW-0808">Transferase</keyword>
<proteinExistence type="predicted"/>
<keyword evidence="6" id="KW-1185">Reference proteome</keyword>
<evidence type="ECO:0000256" key="3">
    <source>
        <dbReference type="ARBA" id="ARBA00022741"/>
    </source>
</evidence>
<evidence type="ECO:0000256" key="1">
    <source>
        <dbReference type="ARBA" id="ARBA00022527"/>
    </source>
</evidence>
<evidence type="ECO:0000256" key="2">
    <source>
        <dbReference type="ARBA" id="ARBA00022679"/>
    </source>
</evidence>
<name>A0ABQ6LQL7_9RHOB</name>
<reference evidence="5 6" key="1">
    <citation type="submission" date="2023-04" db="EMBL/GenBank/DDBJ databases">
        <title>Marinoamorphus aggregata gen. nov., sp. Nov., isolate from tissue of brittle star Ophioplocus japonicus.</title>
        <authorList>
            <person name="Kawano K."/>
            <person name="Sawayama S."/>
            <person name="Nakagawa S."/>
        </authorList>
    </citation>
    <scope>NUCLEOTIDE SEQUENCE [LARGE SCALE GENOMIC DNA]</scope>
    <source>
        <strain evidence="5 6">NKW23</strain>
    </source>
</reference>
<comment type="caution">
    <text evidence="5">The sequence shown here is derived from an EMBL/GenBank/DDBJ whole genome shotgun (WGS) entry which is preliminary data.</text>
</comment>
<dbReference type="Pfam" id="PF03618">
    <property type="entry name" value="Kinase-PPPase"/>
    <property type="match status" value="1"/>
</dbReference>
<evidence type="ECO:0000313" key="6">
    <source>
        <dbReference type="Proteomes" id="UP001239909"/>
    </source>
</evidence>
<dbReference type="Proteomes" id="UP001239909">
    <property type="component" value="Unassembled WGS sequence"/>
</dbReference>
<dbReference type="RefSeq" id="WP_285672232.1">
    <property type="nucleotide sequence ID" value="NZ_BSYI01000019.1"/>
</dbReference>
<accession>A0ABQ6LQL7</accession>
<keyword evidence="3" id="KW-0547">Nucleotide-binding</keyword>
<dbReference type="NCBIfam" id="NF003742">
    <property type="entry name" value="PRK05339.1"/>
    <property type="match status" value="1"/>
</dbReference>
<dbReference type="PANTHER" id="PTHR31756">
    <property type="entry name" value="PYRUVATE, PHOSPHATE DIKINASE REGULATORY PROTEIN 1, CHLOROPLASTIC"/>
    <property type="match status" value="1"/>
</dbReference>
<dbReference type="PANTHER" id="PTHR31756:SF3">
    <property type="entry name" value="PYRUVATE, PHOSPHATE DIKINASE REGULATORY PROTEIN 1, CHLOROPLASTIC"/>
    <property type="match status" value="1"/>
</dbReference>
<evidence type="ECO:0000256" key="4">
    <source>
        <dbReference type="ARBA" id="ARBA00022777"/>
    </source>
</evidence>
<sequence length="287" mass="30933">MPHSRQHTIHLVSDSTGETLAALARACLAPFGNVSVELEVTVFVRTEADLDRAIARLRARPGLMCYTLAERSFRNRLEAACASLGVPAIAPLDPLIARLGEAFGRAPSSGVGLQHQIDRSYFERIAAIDFAMAHDDGALGTRLMQADVILTGVSRTSKTPTSLYLANRGIKAANVPLVPGRELDPAFFKALESGIPAIGLTASPLRLAQIRGERLEALGDTPADYADLDRIQAEVADARLFFERHAIPVIDVTRRSIEETAAAIQMTLRQRDEAAGDDPAEATEECP</sequence>
<keyword evidence="5" id="KW-0670">Pyruvate</keyword>
<dbReference type="InterPro" id="IPR005177">
    <property type="entry name" value="Kinase-pyrophosphorylase"/>
</dbReference>
<organism evidence="5 6">
    <name type="scientific">Paralimibaculum aggregatum</name>
    <dbReference type="NCBI Taxonomy" id="3036245"/>
    <lineage>
        <taxon>Bacteria</taxon>
        <taxon>Pseudomonadati</taxon>
        <taxon>Pseudomonadota</taxon>
        <taxon>Alphaproteobacteria</taxon>
        <taxon>Rhodobacterales</taxon>
        <taxon>Paracoccaceae</taxon>
        <taxon>Paralimibaculum</taxon>
    </lineage>
</organism>
<evidence type="ECO:0000313" key="5">
    <source>
        <dbReference type="EMBL" id="GMG83438.1"/>
    </source>
</evidence>